<accession>A0A3Q2NZX0</accession>
<dbReference type="PANTHER" id="PTHR22948">
    <property type="entry name" value="TUDOR DOMAIN CONTAINING PROTEIN"/>
    <property type="match status" value="1"/>
</dbReference>
<feature type="domain" description="Tudor" evidence="2">
    <location>
        <begin position="761"/>
        <end position="820"/>
    </location>
</feature>
<feature type="region of interest" description="Disordered" evidence="1">
    <location>
        <begin position="1379"/>
        <end position="1419"/>
    </location>
</feature>
<dbReference type="InterPro" id="IPR035437">
    <property type="entry name" value="SNase_OB-fold_sf"/>
</dbReference>
<dbReference type="Proteomes" id="UP000265000">
    <property type="component" value="Unplaced"/>
</dbReference>
<proteinExistence type="predicted"/>
<evidence type="ECO:0000259" key="2">
    <source>
        <dbReference type="PROSITE" id="PS50304"/>
    </source>
</evidence>
<dbReference type="Gene3D" id="2.30.30.140">
    <property type="match status" value="6"/>
</dbReference>
<dbReference type="InterPro" id="IPR050621">
    <property type="entry name" value="Tudor_domain_containing"/>
</dbReference>
<dbReference type="PANTHER" id="PTHR22948:SF7">
    <property type="entry name" value="TUDOR DOMAIN-CONTAINING PROTEIN 15"/>
    <property type="match status" value="1"/>
</dbReference>
<dbReference type="SUPFAM" id="SSF63748">
    <property type="entry name" value="Tudor/PWWP/MBT"/>
    <property type="match status" value="6"/>
</dbReference>
<dbReference type="GeneTree" id="ENSGT00940000162581"/>
<sequence length="1419" mass="159182">MQSTLAPEHQKSQESGALTKHALWSVDLKLTHLDWSPEATLIHFQGQYPSICELDYHILQQELQSVPKTKAAVDVGDLCLVEDVTLDCWFRGRVQSRKEDLLDVFLIDYGKLLSVNVNRISSCSDDLFIPPPKIVSGFLANVLLFQNGSPSLVEEYFSSLVGKNVTGFIQAQLPYKVLLLEAPDINSDLVRHGLGRHVDRDTFFLLFSMLIGVPLKQKMEPVPDLLIEKSRGQQFCYKPSSWQVYQDILSYCGPKLGFGTRAKVRVTAAVNPELFYCQMANAAAELWQISKKLADIFEHKTKGHSQKMTGNMGVMCAAKGKDQRWHRGLLQFLPANSQVRVFFIDYGFFEMADIENVHSLPREFHSTQFMAFQCTLPSQADHERTQQLIFLKAGLLGAVLEVEITGYDEDNHLYTVTVLSDEDTHVVEPEPIQNLSSEPPADVKNLPPQDRYESYEAIRGDALRRTLEAEELQVGSAFVGYIEYAQDPNNFWIRTQKRNQEFEEMMVKIREHFSQMRLDEDVLGNPEVGAMCCAMYEEDMHFYRGVVTDVLERGAEILFVDYGNIGKVPHKLIKRIPKIFASTPPFAICCTLANVFPSDDFWPSATLQFFRKAVYGKALDVHLLQAKINTFVVDLFEAGGDNSITELLISSKLAEFIPLNKDVLGKPRQPQRSEPNTSKTTEQGPDCKGEASLCRKEEKSQLVQVPVKSINPGFKARCFVTHIDSMSSFFLQMSDDESAILKMGEDLNSNVFKESLKEASPWSINDVVLAEFEEDGDLYRSVVKNQEDGSRYTVEFLDYGNSAVVGKEKLHPLPEEFSSQPRFSIPCSLMNTSAYKDEASFTEAVMDTALMVEFVSKYGIHWQVKVEVLDGESERDAMLSSTFVAKNEEKSSSLQASTENCKEHLKEEVHHGNTSREAKSTVKTERLGPEPSAKKQVQTTRSLRQTRFTKKKRKKSKTPSTSVTKDRLARTIQDGDTETGTILSVQSNGSFYVRLTKNNNLLASMERYLTENITEYKTVSEEDVAQDLKCLVQAEGGRWQRAVIRRIHERRFEVFLVDHGVTEDVPGGPVPKQCAYLRKIPNLALLCKMNNLGLSEANAAQQCWEDMLKPLVGTEVKVIFVGFSKAEKVWLVEIVLSGPVLVGQIQTLLQQNGEKTLTAESQSESTPPPPPFFFAPLHTDNAHSGCAAAVATPSEFSVVLEDLLPTMIKVYAMLDDLPGVMPPLAQALLVPGTCCLFRSESKNRWCRAELVHADDDMVVLNLVDYGHQESVPYLDFSRLKQVPVELTNFPKMTYPCVLRGVKPAVADGQWSDEATVFFQHCLCQKNLQIFFRESGADSTWKVDVLVDGVHVAKKLVDAGHADYTDVILGLRYDVSSSCEQRQRRDADEEEVGDEAETTNGNTSVNIEPKSSLGGFTSAS</sequence>
<reference evidence="3" key="1">
    <citation type="submission" date="2025-08" db="UniProtKB">
        <authorList>
            <consortium name="Ensembl"/>
        </authorList>
    </citation>
    <scope>IDENTIFICATION</scope>
</reference>
<evidence type="ECO:0000313" key="3">
    <source>
        <dbReference type="Ensembl" id="ENSFHEP00000005189.1"/>
    </source>
</evidence>
<organism evidence="3 4">
    <name type="scientific">Fundulus heteroclitus</name>
    <name type="common">Killifish</name>
    <name type="synonym">Mummichog</name>
    <dbReference type="NCBI Taxonomy" id="8078"/>
    <lineage>
        <taxon>Eukaryota</taxon>
        <taxon>Metazoa</taxon>
        <taxon>Chordata</taxon>
        <taxon>Craniata</taxon>
        <taxon>Vertebrata</taxon>
        <taxon>Euteleostomi</taxon>
        <taxon>Actinopterygii</taxon>
        <taxon>Neopterygii</taxon>
        <taxon>Teleostei</taxon>
        <taxon>Neoteleostei</taxon>
        <taxon>Acanthomorphata</taxon>
        <taxon>Ovalentaria</taxon>
        <taxon>Atherinomorphae</taxon>
        <taxon>Cyprinodontiformes</taxon>
        <taxon>Fundulidae</taxon>
        <taxon>Fundulus</taxon>
    </lineage>
</organism>
<dbReference type="Gene3D" id="2.40.50.90">
    <property type="match status" value="3"/>
</dbReference>
<evidence type="ECO:0000256" key="1">
    <source>
        <dbReference type="SAM" id="MobiDB-lite"/>
    </source>
</evidence>
<dbReference type="STRING" id="8078.ENSFHEP00000005189"/>
<feature type="compositionally biased region" description="Acidic residues" evidence="1">
    <location>
        <begin position="1387"/>
        <end position="1396"/>
    </location>
</feature>
<feature type="region of interest" description="Disordered" evidence="1">
    <location>
        <begin position="664"/>
        <end position="690"/>
    </location>
</feature>
<feature type="compositionally biased region" description="Basic and acidic residues" evidence="1">
    <location>
        <begin position="900"/>
        <end position="928"/>
    </location>
</feature>
<feature type="compositionally biased region" description="Polar residues" evidence="1">
    <location>
        <begin position="670"/>
        <end position="683"/>
    </location>
</feature>
<reference evidence="3" key="2">
    <citation type="submission" date="2025-09" db="UniProtKB">
        <authorList>
            <consortium name="Ensembl"/>
        </authorList>
    </citation>
    <scope>IDENTIFICATION</scope>
</reference>
<evidence type="ECO:0000313" key="4">
    <source>
        <dbReference type="Proteomes" id="UP000265000"/>
    </source>
</evidence>
<dbReference type="Ensembl" id="ENSFHET00000007586.1">
    <property type="protein sequence ID" value="ENSFHEP00000005189.1"/>
    <property type="gene ID" value="ENSFHEG00000006131.1"/>
</dbReference>
<feature type="domain" description="Tudor" evidence="2">
    <location>
        <begin position="72"/>
        <end position="130"/>
    </location>
</feature>
<feature type="domain" description="Tudor" evidence="2">
    <location>
        <begin position="1228"/>
        <end position="1286"/>
    </location>
</feature>
<dbReference type="SMART" id="SM00333">
    <property type="entry name" value="TUDOR"/>
    <property type="match status" value="6"/>
</dbReference>
<feature type="domain" description="Tudor" evidence="2">
    <location>
        <begin position="525"/>
        <end position="583"/>
    </location>
</feature>
<name>A0A3Q2NZX0_FUNHE</name>
<dbReference type="PROSITE" id="PS50304">
    <property type="entry name" value="TUDOR"/>
    <property type="match status" value="5"/>
</dbReference>
<keyword evidence="4" id="KW-1185">Reference proteome</keyword>
<dbReference type="InterPro" id="IPR002999">
    <property type="entry name" value="Tudor"/>
</dbReference>
<feature type="compositionally biased region" description="Basic residues" evidence="1">
    <location>
        <begin position="947"/>
        <end position="957"/>
    </location>
</feature>
<feature type="domain" description="Tudor" evidence="2">
    <location>
        <begin position="309"/>
        <end position="367"/>
    </location>
</feature>
<dbReference type="Pfam" id="PF00567">
    <property type="entry name" value="TUDOR"/>
    <property type="match status" value="6"/>
</dbReference>
<protein>
    <submittedName>
        <fullName evidence="3">Tudor domain containing 15</fullName>
    </submittedName>
</protein>
<feature type="region of interest" description="Disordered" evidence="1">
    <location>
        <begin position="886"/>
        <end position="972"/>
    </location>
</feature>